<organism evidence="1 2">
    <name type="scientific">Aspergillus niger ATCC 13496</name>
    <dbReference type="NCBI Taxonomy" id="1353008"/>
    <lineage>
        <taxon>Eukaryota</taxon>
        <taxon>Fungi</taxon>
        <taxon>Dikarya</taxon>
        <taxon>Ascomycota</taxon>
        <taxon>Pezizomycotina</taxon>
        <taxon>Eurotiomycetes</taxon>
        <taxon>Eurotiomycetidae</taxon>
        <taxon>Eurotiales</taxon>
        <taxon>Aspergillaceae</taxon>
        <taxon>Aspergillus</taxon>
        <taxon>Aspergillus subgen. Circumdati</taxon>
    </lineage>
</organism>
<evidence type="ECO:0000313" key="1">
    <source>
        <dbReference type="EMBL" id="RDH21555.1"/>
    </source>
</evidence>
<dbReference type="AlphaFoldDB" id="A0A370C0U8"/>
<gene>
    <name evidence="1" type="ORF">M747DRAFT_20611</name>
</gene>
<evidence type="ECO:0000313" key="2">
    <source>
        <dbReference type="Proteomes" id="UP000253845"/>
    </source>
</evidence>
<dbReference type="Proteomes" id="UP000253845">
    <property type="component" value="Unassembled WGS sequence"/>
</dbReference>
<reference evidence="1 2" key="1">
    <citation type="submission" date="2018-07" db="EMBL/GenBank/DDBJ databases">
        <title>Section-level genome sequencing of Aspergillus section Nigri to investigate inter- and intra-species variation.</title>
        <authorList>
            <consortium name="DOE Joint Genome Institute"/>
            <person name="Vesth T.C."/>
            <person name="Nybo J.L."/>
            <person name="Theobald S."/>
            <person name="Frisvad J.C."/>
            <person name="Larsen T.O."/>
            <person name="Nielsen K.F."/>
            <person name="Hoof J.B."/>
            <person name="Brandl J."/>
            <person name="Salamov A."/>
            <person name="Riley R."/>
            <person name="Gladden J.M."/>
            <person name="Phatale P."/>
            <person name="Nielsen M.T."/>
            <person name="Lyhne E.K."/>
            <person name="Kogle M.E."/>
            <person name="Strasser K."/>
            <person name="McDonnell E."/>
            <person name="Barry K."/>
            <person name="Clum A."/>
            <person name="Chen C."/>
            <person name="Nolan M."/>
            <person name="Sandor L."/>
            <person name="Kuo A."/>
            <person name="Lipzen A."/>
            <person name="Hainaut M."/>
            <person name="Drula E."/>
            <person name="Tsang A."/>
            <person name="Magnuson J.K."/>
            <person name="Henrissat B."/>
            <person name="Wiebenga A."/>
            <person name="Simmons B.A."/>
            <person name="Makela M.R."/>
            <person name="De vries R.P."/>
            <person name="Grigoriev I.V."/>
            <person name="Mortensen U.H."/>
            <person name="Baker S.E."/>
            <person name="Andersen M.R."/>
        </authorList>
    </citation>
    <scope>NUCLEOTIDE SEQUENCE [LARGE SCALE GENOMIC DNA]</scope>
    <source>
        <strain evidence="1 2">ATCC 13496</strain>
    </source>
</reference>
<dbReference type="VEuPathDB" id="FungiDB:M747DRAFT_20611"/>
<dbReference type="EMBL" id="KZ851910">
    <property type="protein sequence ID" value="RDH21555.1"/>
    <property type="molecule type" value="Genomic_DNA"/>
</dbReference>
<protein>
    <submittedName>
        <fullName evidence="1">Uncharacterized protein</fullName>
    </submittedName>
</protein>
<accession>A0A370C0U8</accession>
<sequence length="64" mass="7716">MLLYYSCQSTRHKTSNTRHLLLLIVILFLRPSMLIDFMSRCHSRKSTCSSTSNWQYLLIQRRYC</sequence>
<proteinExistence type="predicted"/>
<name>A0A370C0U8_ASPNG</name>